<comment type="caution">
    <text evidence="1">The sequence shown here is derived from an EMBL/GenBank/DDBJ whole genome shotgun (WGS) entry which is preliminary data.</text>
</comment>
<evidence type="ECO:0000313" key="1">
    <source>
        <dbReference type="EMBL" id="PLS27764.1"/>
    </source>
</evidence>
<evidence type="ECO:0000313" key="2">
    <source>
        <dbReference type="Proteomes" id="UP000235034"/>
    </source>
</evidence>
<dbReference type="Proteomes" id="UP000235034">
    <property type="component" value="Unassembled WGS sequence"/>
</dbReference>
<dbReference type="AlphaFoldDB" id="A0A2N5J0N6"/>
<proteinExistence type="predicted"/>
<organism evidence="1 2">
    <name type="scientific">Bifidobacterium parmae</name>
    <dbReference type="NCBI Taxonomy" id="361854"/>
    <lineage>
        <taxon>Bacteria</taxon>
        <taxon>Bacillati</taxon>
        <taxon>Actinomycetota</taxon>
        <taxon>Actinomycetes</taxon>
        <taxon>Bifidobacteriales</taxon>
        <taxon>Bifidobacteriaceae</taxon>
        <taxon>Bifidobacterium</taxon>
    </lineage>
</organism>
<dbReference type="EMBL" id="NMWT01000019">
    <property type="protein sequence ID" value="PLS27764.1"/>
    <property type="molecule type" value="Genomic_DNA"/>
</dbReference>
<protein>
    <submittedName>
        <fullName evidence="1">Uncharacterized protein</fullName>
    </submittedName>
</protein>
<gene>
    <name evidence="1" type="ORF">Uis4E_1337</name>
</gene>
<keyword evidence="2" id="KW-1185">Reference proteome</keyword>
<name>A0A2N5J0N6_9BIFI</name>
<sequence length="29" mass="3545">MSKTVYRMILRLTAPEEFTEQRNENDEDK</sequence>
<accession>A0A2N5J0N6</accession>
<reference evidence="1 2" key="1">
    <citation type="submission" date="2017-07" db="EMBL/GenBank/DDBJ databases">
        <title>Bifidobacterium novel species.</title>
        <authorList>
            <person name="Lugli G.A."/>
            <person name="Milani C."/>
            <person name="Duranti S."/>
            <person name="Mangifesta M."/>
        </authorList>
    </citation>
    <scope>NUCLEOTIDE SEQUENCE [LARGE SCALE GENOMIC DNA]</scope>
    <source>
        <strain evidence="1 2">77</strain>
    </source>
</reference>